<keyword evidence="5" id="KW-0256">Endoplasmic reticulum</keyword>
<keyword evidence="6" id="KW-0294">Fucose metabolism</keyword>
<dbReference type="Proteomes" id="UP001152320">
    <property type="component" value="Chromosome 9"/>
</dbReference>
<keyword evidence="7" id="KW-0119">Carbohydrate metabolism</keyword>
<evidence type="ECO:0000256" key="11">
    <source>
        <dbReference type="ARBA" id="ARBA00047273"/>
    </source>
</evidence>
<gene>
    <name evidence="14" type="ORF">HOLleu_20791</name>
</gene>
<dbReference type="OrthoDB" id="422368at2759"/>
<keyword evidence="15" id="KW-1185">Reference proteome</keyword>
<keyword evidence="4" id="KW-0808">Transferase</keyword>
<protein>
    <recommendedName>
        <fullName evidence="9">GDP-fucose protein O-fucosyltransferase 2</fullName>
        <ecNumber evidence="3">2.4.1.221</ecNumber>
    </recommendedName>
    <alternativeName>
        <fullName evidence="10">Peptide-O-fucosyltransferase 2</fullName>
    </alternativeName>
</protein>
<evidence type="ECO:0000256" key="3">
    <source>
        <dbReference type="ARBA" id="ARBA00012196"/>
    </source>
</evidence>
<evidence type="ECO:0000256" key="13">
    <source>
        <dbReference type="SAM" id="SignalP"/>
    </source>
</evidence>
<dbReference type="PANTHER" id="PTHR13398:SF0">
    <property type="entry name" value="GDP-FUCOSE PROTEIN O-FUCOSYLTRANSFERASE 2"/>
    <property type="match status" value="1"/>
</dbReference>
<sequence length="297" mass="35056">MAASKNYPFSSRMAICFHILVVLTHLHFASADSHDDSMVFDVGGGQQKLNVAAAKPTRYLLYDVNPGEGFNLRRDVYMRIANLVNALNEEDPWILVLPPWGRLYHWKSRGLNQIKIPWSSFFDVESLSYHIPVMEYENYIKVTGDAQIDLIYHLQNYAEGWTDGKWEERIDERDCIDPPLYKQDKEKKYRGWFWGYSESYANEFKCLSVQAMAKMMIPILQHNTSARSIMLDRAEELLHDSYGQVDYWKARRSLRFAKHLRDIGDEFRRIHLESTDEKDKTELIDDWREMKVRPDIF</sequence>
<comment type="catalytic activity">
    <reaction evidence="12">
        <text>L-seryl-[protein] + GDP-beta-L-fucose = 3-O-(alpha-L-fucosyl)-L-seryl-[protein] + GDP + H(+)</text>
        <dbReference type="Rhea" id="RHEA:63644"/>
        <dbReference type="Rhea" id="RHEA-COMP:9863"/>
        <dbReference type="Rhea" id="RHEA-COMP:17914"/>
        <dbReference type="ChEBI" id="CHEBI:15378"/>
        <dbReference type="ChEBI" id="CHEBI:29999"/>
        <dbReference type="ChEBI" id="CHEBI:57273"/>
        <dbReference type="ChEBI" id="CHEBI:58189"/>
        <dbReference type="ChEBI" id="CHEBI:189632"/>
        <dbReference type="EC" id="2.4.1.221"/>
    </reaction>
    <physiologicalReaction direction="left-to-right" evidence="12">
        <dbReference type="Rhea" id="RHEA:63645"/>
    </physiologicalReaction>
</comment>
<evidence type="ECO:0000256" key="4">
    <source>
        <dbReference type="ARBA" id="ARBA00022679"/>
    </source>
</evidence>
<evidence type="ECO:0000256" key="12">
    <source>
        <dbReference type="ARBA" id="ARBA00048647"/>
    </source>
</evidence>
<name>A0A9Q1H5Y2_HOLLE</name>
<dbReference type="GO" id="GO:0006004">
    <property type="term" value="P:fucose metabolic process"/>
    <property type="evidence" value="ECO:0007669"/>
    <property type="project" value="UniProtKB-KW"/>
</dbReference>
<evidence type="ECO:0000256" key="10">
    <source>
        <dbReference type="ARBA" id="ARBA00033083"/>
    </source>
</evidence>
<dbReference type="CDD" id="cd11298">
    <property type="entry name" value="O-FucT-2"/>
    <property type="match status" value="1"/>
</dbReference>
<comment type="catalytic activity">
    <reaction evidence="11">
        <text>L-threonyl-[protein] + GDP-beta-L-fucose = 3-O-(alpha-L-fucosyl)-L-threonyl-[protein] + GDP + H(+)</text>
        <dbReference type="Rhea" id="RHEA:70491"/>
        <dbReference type="Rhea" id="RHEA-COMP:11060"/>
        <dbReference type="Rhea" id="RHEA-COMP:17915"/>
        <dbReference type="ChEBI" id="CHEBI:15378"/>
        <dbReference type="ChEBI" id="CHEBI:30013"/>
        <dbReference type="ChEBI" id="CHEBI:57273"/>
        <dbReference type="ChEBI" id="CHEBI:58189"/>
        <dbReference type="ChEBI" id="CHEBI:189631"/>
        <dbReference type="EC" id="2.4.1.221"/>
    </reaction>
    <physiologicalReaction direction="left-to-right" evidence="11">
        <dbReference type="Rhea" id="RHEA:70492"/>
    </physiologicalReaction>
</comment>
<reference evidence="14" key="1">
    <citation type="submission" date="2021-10" db="EMBL/GenBank/DDBJ databases">
        <title>Tropical sea cucumber genome reveals ecological adaptation and Cuvierian tubules defense mechanism.</title>
        <authorList>
            <person name="Chen T."/>
        </authorList>
    </citation>
    <scope>NUCLEOTIDE SEQUENCE</scope>
    <source>
        <strain evidence="14">Nanhai2018</strain>
        <tissue evidence="14">Muscle</tissue>
    </source>
</reference>
<evidence type="ECO:0000256" key="9">
    <source>
        <dbReference type="ARBA" id="ARBA00026232"/>
    </source>
</evidence>
<feature type="chain" id="PRO_5040411767" description="GDP-fucose protein O-fucosyltransferase 2" evidence="13">
    <location>
        <begin position="32"/>
        <end position="297"/>
    </location>
</feature>
<dbReference type="EMBL" id="JAIZAY010000009">
    <property type="protein sequence ID" value="KAJ8036732.1"/>
    <property type="molecule type" value="Genomic_DNA"/>
</dbReference>
<evidence type="ECO:0000256" key="2">
    <source>
        <dbReference type="ARBA" id="ARBA00004922"/>
    </source>
</evidence>
<evidence type="ECO:0000256" key="5">
    <source>
        <dbReference type="ARBA" id="ARBA00022824"/>
    </source>
</evidence>
<proteinExistence type="inferred from homology"/>
<comment type="caution">
    <text evidence="14">The sequence shown here is derived from an EMBL/GenBank/DDBJ whole genome shotgun (WGS) entry which is preliminary data.</text>
</comment>
<evidence type="ECO:0000313" key="14">
    <source>
        <dbReference type="EMBL" id="KAJ8036732.1"/>
    </source>
</evidence>
<dbReference type="FunFam" id="3.40.50.11340:FF:000002">
    <property type="entry name" value="GDP-fucose protein O-fucosyltransferase 2"/>
    <property type="match status" value="1"/>
</dbReference>
<feature type="signal peptide" evidence="13">
    <location>
        <begin position="1"/>
        <end position="31"/>
    </location>
</feature>
<dbReference type="Gene3D" id="3.40.50.11340">
    <property type="match status" value="1"/>
</dbReference>
<evidence type="ECO:0000256" key="7">
    <source>
        <dbReference type="ARBA" id="ARBA00023277"/>
    </source>
</evidence>
<evidence type="ECO:0000256" key="8">
    <source>
        <dbReference type="ARBA" id="ARBA00025803"/>
    </source>
</evidence>
<dbReference type="EC" id="2.4.1.221" evidence="3"/>
<comment type="subcellular location">
    <subcellularLocation>
        <location evidence="1">Endoplasmic reticulum</location>
    </subcellularLocation>
</comment>
<comment type="pathway">
    <text evidence="2">Protein modification; protein glycosylation.</text>
</comment>
<keyword evidence="13" id="KW-0732">Signal</keyword>
<dbReference type="PANTHER" id="PTHR13398">
    <property type="entry name" value="GDP-FUCOSE PROTEIN O-FUCOSYLTRANSFERASE 2"/>
    <property type="match status" value="1"/>
</dbReference>
<dbReference type="AlphaFoldDB" id="A0A9Q1H5Y2"/>
<accession>A0A9Q1H5Y2</accession>
<dbReference type="Pfam" id="PF10250">
    <property type="entry name" value="O-FucT"/>
    <property type="match status" value="1"/>
</dbReference>
<dbReference type="GO" id="GO:0005783">
    <property type="term" value="C:endoplasmic reticulum"/>
    <property type="evidence" value="ECO:0007669"/>
    <property type="project" value="UniProtKB-SubCell"/>
</dbReference>
<dbReference type="InterPro" id="IPR045130">
    <property type="entry name" value="OFUT2-like"/>
</dbReference>
<evidence type="ECO:0000256" key="6">
    <source>
        <dbReference type="ARBA" id="ARBA00023253"/>
    </source>
</evidence>
<evidence type="ECO:0000313" key="15">
    <source>
        <dbReference type="Proteomes" id="UP001152320"/>
    </source>
</evidence>
<comment type="similarity">
    <text evidence="8">Belongs to the glycosyltransferase 68 family.</text>
</comment>
<dbReference type="InterPro" id="IPR019378">
    <property type="entry name" value="GDP-Fuc_O-FucTrfase"/>
</dbReference>
<dbReference type="GO" id="GO:0046922">
    <property type="term" value="F:peptide-O-fucosyltransferase activity"/>
    <property type="evidence" value="ECO:0007669"/>
    <property type="project" value="UniProtKB-EC"/>
</dbReference>
<organism evidence="14 15">
    <name type="scientific">Holothuria leucospilota</name>
    <name type="common">Black long sea cucumber</name>
    <name type="synonym">Mertensiothuria leucospilota</name>
    <dbReference type="NCBI Taxonomy" id="206669"/>
    <lineage>
        <taxon>Eukaryota</taxon>
        <taxon>Metazoa</taxon>
        <taxon>Echinodermata</taxon>
        <taxon>Eleutherozoa</taxon>
        <taxon>Echinozoa</taxon>
        <taxon>Holothuroidea</taxon>
        <taxon>Aspidochirotacea</taxon>
        <taxon>Aspidochirotida</taxon>
        <taxon>Holothuriidae</taxon>
        <taxon>Holothuria</taxon>
    </lineage>
</organism>
<evidence type="ECO:0000256" key="1">
    <source>
        <dbReference type="ARBA" id="ARBA00004240"/>
    </source>
</evidence>